<feature type="domain" description="4Fe-4S ferredoxin-type" evidence="1">
    <location>
        <begin position="166"/>
        <end position="194"/>
    </location>
</feature>
<dbReference type="InterPro" id="IPR012349">
    <property type="entry name" value="Split_barrel_FMN-bd"/>
</dbReference>
<reference evidence="2 3" key="1">
    <citation type="journal article" date="2019" name="Int. J. Syst. Evol. Microbiol.">
        <title>The Global Catalogue of Microorganisms (GCM) 10K type strain sequencing project: providing services to taxonomists for standard genome sequencing and annotation.</title>
        <authorList>
            <consortium name="The Broad Institute Genomics Platform"/>
            <consortium name="The Broad Institute Genome Sequencing Center for Infectious Disease"/>
            <person name="Wu L."/>
            <person name="Ma J."/>
        </authorList>
    </citation>
    <scope>NUCLEOTIDE SEQUENCE [LARGE SCALE GENOMIC DNA]</scope>
    <source>
        <strain evidence="2 3">JCM 1407</strain>
    </source>
</reference>
<accession>A0ABN1J8E6</accession>
<dbReference type="RefSeq" id="WP_343757731.1">
    <property type="nucleotide sequence ID" value="NZ_BAAACG010000001.1"/>
</dbReference>
<sequence length="223" mass="25626">MNIKEIYERFNEIGCVVFSTIDGEYPMTRIAHFYACDEEGLYFRTMKIKPFYNQLNKTKKVSVCGMSSNTEVSHDDKGMPTFDAGYTIRVTGDVKEVSFNTLEEKAKKNKDFLVGVKDTIKYPNTASFCLYRGYGEVFDYDFEMISRDNKLIRIPFHFNGIKVPFRGLKINDNCIGCGACFSKCSFKAIEKDGEKFKIDPYKCDLCGDCYSVCNHKAIDTYME</sequence>
<evidence type="ECO:0000313" key="3">
    <source>
        <dbReference type="Proteomes" id="UP001501510"/>
    </source>
</evidence>
<name>A0ABN1J8E6_9CLOT</name>
<comment type="caution">
    <text evidence="2">The sequence shown here is derived from an EMBL/GenBank/DDBJ whole genome shotgun (WGS) entry which is preliminary data.</text>
</comment>
<dbReference type="PROSITE" id="PS51379">
    <property type="entry name" value="4FE4S_FER_2"/>
    <property type="match status" value="2"/>
</dbReference>
<dbReference type="Gene3D" id="3.30.70.20">
    <property type="match status" value="1"/>
</dbReference>
<evidence type="ECO:0000259" key="1">
    <source>
        <dbReference type="PROSITE" id="PS51379"/>
    </source>
</evidence>
<dbReference type="SUPFAM" id="SSF50475">
    <property type="entry name" value="FMN-binding split barrel"/>
    <property type="match status" value="1"/>
</dbReference>
<feature type="domain" description="4Fe-4S ferredoxin-type" evidence="1">
    <location>
        <begin position="195"/>
        <end position="223"/>
    </location>
</feature>
<gene>
    <name evidence="2" type="ORF">GCM10008906_00970</name>
</gene>
<keyword evidence="3" id="KW-1185">Reference proteome</keyword>
<dbReference type="Gene3D" id="2.30.110.10">
    <property type="entry name" value="Electron Transport, Fmn-binding Protein, Chain A"/>
    <property type="match status" value="1"/>
</dbReference>
<dbReference type="SUPFAM" id="SSF54862">
    <property type="entry name" value="4Fe-4S ferredoxins"/>
    <property type="match status" value="1"/>
</dbReference>
<dbReference type="Proteomes" id="UP001501510">
    <property type="component" value="Unassembled WGS sequence"/>
</dbReference>
<dbReference type="InterPro" id="IPR017896">
    <property type="entry name" value="4Fe4S_Fe-S-bd"/>
</dbReference>
<proteinExistence type="predicted"/>
<evidence type="ECO:0000313" key="2">
    <source>
        <dbReference type="EMBL" id="GAA0731942.1"/>
    </source>
</evidence>
<organism evidence="2 3">
    <name type="scientific">Clostridium oceanicum</name>
    <dbReference type="NCBI Taxonomy" id="1543"/>
    <lineage>
        <taxon>Bacteria</taxon>
        <taxon>Bacillati</taxon>
        <taxon>Bacillota</taxon>
        <taxon>Clostridia</taxon>
        <taxon>Eubacteriales</taxon>
        <taxon>Clostridiaceae</taxon>
        <taxon>Clostridium</taxon>
    </lineage>
</organism>
<dbReference type="Pfam" id="PF12838">
    <property type="entry name" value="Fer4_7"/>
    <property type="match status" value="1"/>
</dbReference>
<dbReference type="EMBL" id="BAAACG010000001">
    <property type="protein sequence ID" value="GAA0731942.1"/>
    <property type="molecule type" value="Genomic_DNA"/>
</dbReference>
<protein>
    <recommendedName>
        <fullName evidence="1">4Fe-4S ferredoxin-type domain-containing protein</fullName>
    </recommendedName>
</protein>